<proteinExistence type="predicted"/>
<evidence type="ECO:0000313" key="1">
    <source>
        <dbReference type="EMBL" id="GGC91043.1"/>
    </source>
</evidence>
<keyword evidence="2" id="KW-1185">Reference proteome</keyword>
<gene>
    <name evidence="1" type="ORF">GCM10011573_20800</name>
</gene>
<comment type="caution">
    <text evidence="1">The sequence shown here is derived from an EMBL/GenBank/DDBJ whole genome shotgun (WGS) entry which is preliminary data.</text>
</comment>
<evidence type="ECO:0000313" key="2">
    <source>
        <dbReference type="Proteomes" id="UP000630615"/>
    </source>
</evidence>
<name>A0ABQ1P6G8_9ENTE</name>
<organism evidence="1 2">
    <name type="scientific">Enterococcus wangshanyuanii</name>
    <dbReference type="NCBI Taxonomy" id="2005703"/>
    <lineage>
        <taxon>Bacteria</taxon>
        <taxon>Bacillati</taxon>
        <taxon>Bacillota</taxon>
        <taxon>Bacilli</taxon>
        <taxon>Lactobacillales</taxon>
        <taxon>Enterococcaceae</taxon>
        <taxon>Enterococcus</taxon>
    </lineage>
</organism>
<reference evidence="2" key="1">
    <citation type="journal article" date="2019" name="Int. J. Syst. Evol. Microbiol.">
        <title>The Global Catalogue of Microorganisms (GCM) 10K type strain sequencing project: providing services to taxonomists for standard genome sequencing and annotation.</title>
        <authorList>
            <consortium name="The Broad Institute Genomics Platform"/>
            <consortium name="The Broad Institute Genome Sequencing Center for Infectious Disease"/>
            <person name="Wu L."/>
            <person name="Ma J."/>
        </authorList>
    </citation>
    <scope>NUCLEOTIDE SEQUENCE [LARGE SCALE GENOMIC DNA]</scope>
    <source>
        <strain evidence="2">CGMCC 1.15942</strain>
    </source>
</reference>
<dbReference type="EMBL" id="BMKI01000004">
    <property type="protein sequence ID" value="GGC91043.1"/>
    <property type="molecule type" value="Genomic_DNA"/>
</dbReference>
<dbReference type="RefSeq" id="WP_088270320.1">
    <property type="nucleotide sequence ID" value="NZ_BMKI01000004.1"/>
</dbReference>
<sequence length="95" mass="10469">MTSNNLIVSDAEFIFAEKALIAYLHTMLEAGTQFNQIIDSVLANALQDPAISPQLQGLSDKMNEVVEKISLVSEALSGESQTFISEIDEKDQFVY</sequence>
<dbReference type="Proteomes" id="UP000630615">
    <property type="component" value="Unassembled WGS sequence"/>
</dbReference>
<protein>
    <submittedName>
        <fullName evidence="1">Uncharacterized protein</fullName>
    </submittedName>
</protein>
<accession>A0ABQ1P6G8</accession>